<dbReference type="InterPro" id="IPR023058">
    <property type="entry name" value="PPIase_PpiC_CS"/>
</dbReference>
<dbReference type="InterPro" id="IPR046357">
    <property type="entry name" value="PPIase_dom_sf"/>
</dbReference>
<dbReference type="EMBL" id="CP019699">
    <property type="protein sequence ID" value="AQS54467.1"/>
    <property type="molecule type" value="Genomic_DNA"/>
</dbReference>
<feature type="region of interest" description="Disordered" evidence="2">
    <location>
        <begin position="27"/>
        <end position="51"/>
    </location>
</feature>
<dbReference type="Gene3D" id="3.10.50.40">
    <property type="match status" value="1"/>
</dbReference>
<evidence type="ECO:0000256" key="3">
    <source>
        <dbReference type="SAM" id="SignalP"/>
    </source>
</evidence>
<dbReference type="PANTHER" id="PTHR47245:SF2">
    <property type="entry name" value="PEPTIDYL-PROLYL CIS-TRANS ISOMERASE HP_0175-RELATED"/>
    <property type="match status" value="1"/>
</dbReference>
<evidence type="ECO:0000256" key="2">
    <source>
        <dbReference type="SAM" id="MobiDB-lite"/>
    </source>
</evidence>
<dbReference type="SUPFAM" id="SSF54534">
    <property type="entry name" value="FKBP-like"/>
    <property type="match status" value="1"/>
</dbReference>
<keyword evidence="3" id="KW-0732">Signal</keyword>
<dbReference type="RefSeq" id="WP_077718283.1">
    <property type="nucleotide sequence ID" value="NZ_CP019699.1"/>
</dbReference>
<reference evidence="5 6" key="1">
    <citation type="journal article" date="2015" name="Int. J. Syst. Evol. Microbiol.">
        <title>Novibacillus thermophilus gen. nov., sp. nov., a Gram-staining-negative and moderately thermophilic member of the family Thermoactinomycetaceae.</title>
        <authorList>
            <person name="Yang G."/>
            <person name="Chen J."/>
            <person name="Zhou S."/>
        </authorList>
    </citation>
    <scope>NUCLEOTIDE SEQUENCE [LARGE SCALE GENOMIC DNA]</scope>
    <source>
        <strain evidence="5 6">SG-1</strain>
    </source>
</reference>
<feature type="domain" description="PpiC" evidence="4">
    <location>
        <begin position="195"/>
        <end position="301"/>
    </location>
</feature>
<name>A0A1U9K358_9BACL</name>
<dbReference type="Pfam" id="PF13616">
    <property type="entry name" value="Rotamase_3"/>
    <property type="match status" value="1"/>
</dbReference>
<dbReference type="KEGG" id="ntr:B0W44_00295"/>
<dbReference type="SUPFAM" id="SSF109998">
    <property type="entry name" value="Triger factor/SurA peptide-binding domain-like"/>
    <property type="match status" value="1"/>
</dbReference>
<evidence type="ECO:0000313" key="6">
    <source>
        <dbReference type="Proteomes" id="UP000188603"/>
    </source>
</evidence>
<keyword evidence="6" id="KW-1185">Reference proteome</keyword>
<dbReference type="InterPro" id="IPR000297">
    <property type="entry name" value="PPIase_PpiC"/>
</dbReference>
<evidence type="ECO:0000313" key="5">
    <source>
        <dbReference type="EMBL" id="AQS54467.1"/>
    </source>
</evidence>
<dbReference type="PROSITE" id="PS51257">
    <property type="entry name" value="PROKAR_LIPOPROTEIN"/>
    <property type="match status" value="1"/>
</dbReference>
<evidence type="ECO:0000256" key="1">
    <source>
        <dbReference type="PROSITE-ProRule" id="PRU00278"/>
    </source>
</evidence>
<feature type="chain" id="PRO_5038947832" description="PpiC domain-containing protein" evidence="3">
    <location>
        <begin position="23"/>
        <end position="338"/>
    </location>
</feature>
<proteinExistence type="predicted"/>
<dbReference type="PROSITE" id="PS50198">
    <property type="entry name" value="PPIC_PPIASE_2"/>
    <property type="match status" value="1"/>
</dbReference>
<dbReference type="OrthoDB" id="14196at2"/>
<feature type="signal peptide" evidence="3">
    <location>
        <begin position="1"/>
        <end position="22"/>
    </location>
</feature>
<dbReference type="InterPro" id="IPR050245">
    <property type="entry name" value="PrsA_foldase"/>
</dbReference>
<dbReference type="PANTHER" id="PTHR47245">
    <property type="entry name" value="PEPTIDYLPROLYL ISOMERASE"/>
    <property type="match status" value="1"/>
</dbReference>
<dbReference type="STRING" id="1471761.B0W44_00295"/>
<evidence type="ECO:0000259" key="4">
    <source>
        <dbReference type="PROSITE" id="PS50198"/>
    </source>
</evidence>
<sequence>MRQTKRRLFVFFAVFVVVSLLAAGCGNSEEDTDQKADEQAGQAPEPLDTTSEEVIASYDGLTSGEVKEGEFNRFLNIVMTVNPQMAMFVEQEELKDQMLSQYIASKSIAPKVEATSEMEDEASELVESVKQQYDEMQGEDKQFAAYLEEQGFTEDDLHRFFVDNIKVEHYFNEEVTEDDLRDGYNRLKEEKDLRLYKAKVRHILIQENEERDDAAAKKRAEKVKQKLDSGEDFAELAKEYSDDPGSKESGGSLGDELTPLATAAGPTYVQSFGEAVRDLPLNEVSDPVKSDFGYHIIEVLEREQLEFEAAKDLVQADVWTKEYQHYVDNELKIEMKQS</sequence>
<organism evidence="5 6">
    <name type="scientific">Novibacillus thermophilus</name>
    <dbReference type="NCBI Taxonomy" id="1471761"/>
    <lineage>
        <taxon>Bacteria</taxon>
        <taxon>Bacillati</taxon>
        <taxon>Bacillota</taxon>
        <taxon>Bacilli</taxon>
        <taxon>Bacillales</taxon>
        <taxon>Thermoactinomycetaceae</taxon>
        <taxon>Novibacillus</taxon>
    </lineage>
</organism>
<accession>A0A1U9K358</accession>
<dbReference type="Proteomes" id="UP000188603">
    <property type="component" value="Chromosome"/>
</dbReference>
<gene>
    <name evidence="5" type="ORF">B0W44_00295</name>
</gene>
<dbReference type="AlphaFoldDB" id="A0A1U9K358"/>
<dbReference type="InterPro" id="IPR027304">
    <property type="entry name" value="Trigger_fact/SurA_dom_sf"/>
</dbReference>
<dbReference type="GO" id="GO:0003755">
    <property type="term" value="F:peptidyl-prolyl cis-trans isomerase activity"/>
    <property type="evidence" value="ECO:0007669"/>
    <property type="project" value="UniProtKB-KW"/>
</dbReference>
<protein>
    <recommendedName>
        <fullName evidence="4">PpiC domain-containing protein</fullName>
    </recommendedName>
</protein>
<dbReference type="PROSITE" id="PS01096">
    <property type="entry name" value="PPIC_PPIASE_1"/>
    <property type="match status" value="1"/>
</dbReference>
<keyword evidence="1" id="KW-0413">Isomerase</keyword>
<keyword evidence="1" id="KW-0697">Rotamase</keyword>